<name>A0ABQ0BPT3_9FIRM</name>
<dbReference type="InterPro" id="IPR053150">
    <property type="entry name" value="Teicoplanin_resist-assoc"/>
</dbReference>
<dbReference type="Proteomes" id="UP001600941">
    <property type="component" value="Unassembled WGS sequence"/>
</dbReference>
<proteinExistence type="predicted"/>
<feature type="transmembrane region" description="Helical" evidence="1">
    <location>
        <begin position="60"/>
        <end position="77"/>
    </location>
</feature>
<evidence type="ECO:0000313" key="3">
    <source>
        <dbReference type="EMBL" id="GAA6498542.1"/>
    </source>
</evidence>
<keyword evidence="4" id="KW-1185">Reference proteome</keyword>
<dbReference type="PANTHER" id="PTHR36834">
    <property type="entry name" value="MEMBRANE PROTEIN-RELATED"/>
    <property type="match status" value="1"/>
</dbReference>
<evidence type="ECO:0000259" key="2">
    <source>
        <dbReference type="Pfam" id="PF04892"/>
    </source>
</evidence>
<protein>
    <recommendedName>
        <fullName evidence="2">VanZ-like domain-containing protein</fullName>
    </recommendedName>
</protein>
<accession>A0ABQ0BPT3</accession>
<keyword evidence="1" id="KW-0472">Membrane</keyword>
<organism evidence="3 4">
    <name type="scientific">Blautia parvula</name>
    <dbReference type="NCBI Taxonomy" id="2877527"/>
    <lineage>
        <taxon>Bacteria</taxon>
        <taxon>Bacillati</taxon>
        <taxon>Bacillota</taxon>
        <taxon>Clostridia</taxon>
        <taxon>Lachnospirales</taxon>
        <taxon>Lachnospiraceae</taxon>
        <taxon>Blautia</taxon>
    </lineage>
</organism>
<dbReference type="PANTHER" id="PTHR36834:SF2">
    <property type="entry name" value="MEMBRANE PROTEIN"/>
    <property type="match status" value="1"/>
</dbReference>
<reference evidence="3 4" key="1">
    <citation type="submission" date="2024-04" db="EMBL/GenBank/DDBJ databases">
        <title>Defined microbial consortia suppress multidrug-resistant proinflammatory Enterobacteriaceae via ecological control.</title>
        <authorList>
            <person name="Furuichi M."/>
            <person name="Kawaguchi T."/>
            <person name="Pust M."/>
            <person name="Yasuma K."/>
            <person name="Plichta D."/>
            <person name="Hasegawa N."/>
            <person name="Ohya T."/>
            <person name="Bhattarai S."/>
            <person name="Sasajima S."/>
            <person name="Aoto Y."/>
            <person name="Tuganbaev T."/>
            <person name="Yaginuma M."/>
            <person name="Ueda M."/>
            <person name="Okahashi N."/>
            <person name="Amafuji K."/>
            <person name="Kiridooshi Y."/>
            <person name="Sugita K."/>
            <person name="Strazar M."/>
            <person name="Skelly A."/>
            <person name="Suda W."/>
            <person name="Hattori M."/>
            <person name="Nakamoto N."/>
            <person name="Caballero S."/>
            <person name="Norman J."/>
            <person name="Olle B."/>
            <person name="Tanoue T."/>
            <person name="Arita M."/>
            <person name="Bucci V."/>
            <person name="Atarashi K."/>
            <person name="Xavier R."/>
            <person name="Honda K."/>
        </authorList>
    </citation>
    <scope>NUCLEOTIDE SEQUENCE [LARGE SCALE GENOMIC DNA]</scope>
    <source>
        <strain evidence="4">k34-0107-D12</strain>
    </source>
</reference>
<comment type="caution">
    <text evidence="3">The sequence shown here is derived from an EMBL/GenBank/DDBJ whole genome shotgun (WGS) entry which is preliminary data.</text>
</comment>
<evidence type="ECO:0000313" key="4">
    <source>
        <dbReference type="Proteomes" id="UP001600941"/>
    </source>
</evidence>
<gene>
    <name evidence="3" type="ORF">K340107D12_13580</name>
</gene>
<feature type="transmembrane region" description="Helical" evidence="1">
    <location>
        <begin position="107"/>
        <end position="124"/>
    </location>
</feature>
<dbReference type="InterPro" id="IPR006976">
    <property type="entry name" value="VanZ-like"/>
</dbReference>
<feature type="transmembrane region" description="Helical" evidence="1">
    <location>
        <begin position="136"/>
        <end position="156"/>
    </location>
</feature>
<evidence type="ECO:0000256" key="1">
    <source>
        <dbReference type="SAM" id="Phobius"/>
    </source>
</evidence>
<sequence>MNHLEEYWRCFLVLLKQQLKGISAETLMLTVLAAVIAIHLIWFVFHRLAGKEGSKRREAVLFLIAGYACFMYQVTLYNREPNSRKGVYTELDFGNWSGDYMGFQQRVYSLLNVALFVPWGFLLAAIRGKECMCRKIFMVCSASFLTSFTIETLQLITGRGYFELTDMITNVSGGLLGVLIFCAAWAVYSKKYKGCTGHENKGGRK</sequence>
<dbReference type="EMBL" id="BAABZQ010000001">
    <property type="protein sequence ID" value="GAA6498542.1"/>
    <property type="molecule type" value="Genomic_DNA"/>
</dbReference>
<dbReference type="Pfam" id="PF04892">
    <property type="entry name" value="VanZ"/>
    <property type="match status" value="1"/>
</dbReference>
<feature type="transmembrane region" description="Helical" evidence="1">
    <location>
        <begin position="27"/>
        <end position="48"/>
    </location>
</feature>
<feature type="transmembrane region" description="Helical" evidence="1">
    <location>
        <begin position="168"/>
        <end position="188"/>
    </location>
</feature>
<dbReference type="RefSeq" id="WP_054352124.1">
    <property type="nucleotide sequence ID" value="NZ_AP031413.1"/>
</dbReference>
<feature type="domain" description="VanZ-like" evidence="2">
    <location>
        <begin position="67"/>
        <end position="182"/>
    </location>
</feature>
<keyword evidence="1" id="KW-0812">Transmembrane</keyword>
<keyword evidence="1" id="KW-1133">Transmembrane helix</keyword>